<proteinExistence type="predicted"/>
<protein>
    <submittedName>
        <fullName evidence="1">DUF4397 domain-containing protein</fullName>
    </submittedName>
</protein>
<accession>A0AC61YV81</accession>
<dbReference type="Proteomes" id="UP001218488">
    <property type="component" value="Chromosome"/>
</dbReference>
<gene>
    <name evidence="1" type="ORF">P5627_13015</name>
</gene>
<name>A0AC61YV81_BACIA</name>
<sequence length="238" mass="27460">MHTLQKTPLYEKEGIDDMQQLFYHDFPYRPFADTYEHLQSSPSSKAFIRLFHAAPDLSELAVYVNRKQVIKPMPYSHLTAYMEWDEGMYEIEVFKLTTNERILHSRIRFKSGEVYTLCITGARAGFALLTEQQDSLIKQEDLSALAFVQLSPDLPSIDIFERDQGILSKELDYVNSTHIHHFSPNKYHFELKAAGTQSVLLDIPKVHLQTKRAYLILLHGFANGDPELMAKVVLSRQL</sequence>
<reference evidence="1" key="1">
    <citation type="submission" date="2025-02" db="EMBL/GenBank/DDBJ databases">
        <title>Complete genome sequences of 52 Bacillus and Priestia strains isolated from West-African fermentations and 26 reference strains from the DSMZ collection.</title>
        <authorList>
            <person name="Wiedenbein E.S."/>
            <person name="Canoy T.S."/>
            <person name="Hui Y."/>
            <person name="Parkouda C."/>
            <person name="Dawende C."/>
            <person name="Ametefe E."/>
            <person name="Jespersen L."/>
            <person name="Nielsen D.S."/>
        </authorList>
    </citation>
    <scope>NUCLEOTIDE SEQUENCE</scope>
    <source>
        <strain evidence="1">PRO33</strain>
    </source>
</reference>
<dbReference type="EMBL" id="CP121752">
    <property type="protein sequence ID" value="WGD96870.2"/>
    <property type="molecule type" value="Genomic_DNA"/>
</dbReference>
<evidence type="ECO:0000313" key="2">
    <source>
        <dbReference type="Proteomes" id="UP001218488"/>
    </source>
</evidence>
<organism evidence="1 2">
    <name type="scientific">Bacillus safensis</name>
    <dbReference type="NCBI Taxonomy" id="561879"/>
    <lineage>
        <taxon>Bacteria</taxon>
        <taxon>Bacillati</taxon>
        <taxon>Bacillota</taxon>
        <taxon>Bacilli</taxon>
        <taxon>Bacillales</taxon>
        <taxon>Bacillaceae</taxon>
        <taxon>Bacillus</taxon>
    </lineage>
</organism>
<evidence type="ECO:0000313" key="1">
    <source>
        <dbReference type="EMBL" id="WGD96870.2"/>
    </source>
</evidence>